<dbReference type="Pfam" id="PF04657">
    <property type="entry name" value="DMT_YdcZ"/>
    <property type="match status" value="1"/>
</dbReference>
<evidence type="ECO:0000313" key="2">
    <source>
        <dbReference type="EMBL" id="KAB7727602.1"/>
    </source>
</evidence>
<dbReference type="InterPro" id="IPR037185">
    <property type="entry name" value="EmrE-like"/>
</dbReference>
<keyword evidence="1" id="KW-0472">Membrane</keyword>
<dbReference type="PANTHER" id="PTHR34821">
    <property type="entry name" value="INNER MEMBRANE PROTEIN YDCZ"/>
    <property type="match status" value="1"/>
</dbReference>
<dbReference type="InterPro" id="IPR006750">
    <property type="entry name" value="YdcZ"/>
</dbReference>
<dbReference type="PANTHER" id="PTHR34821:SF2">
    <property type="entry name" value="INNER MEMBRANE PROTEIN YDCZ"/>
    <property type="match status" value="1"/>
</dbReference>
<feature type="transmembrane region" description="Helical" evidence="1">
    <location>
        <begin position="51"/>
        <end position="72"/>
    </location>
</feature>
<organism evidence="2 3">
    <name type="scientific">Rudanella paleaurantiibacter</name>
    <dbReference type="NCBI Taxonomy" id="2614655"/>
    <lineage>
        <taxon>Bacteria</taxon>
        <taxon>Pseudomonadati</taxon>
        <taxon>Bacteroidota</taxon>
        <taxon>Cytophagia</taxon>
        <taxon>Cytophagales</taxon>
        <taxon>Cytophagaceae</taxon>
        <taxon>Rudanella</taxon>
    </lineage>
</organism>
<feature type="transmembrane region" description="Helical" evidence="1">
    <location>
        <begin position="87"/>
        <end position="108"/>
    </location>
</feature>
<protein>
    <submittedName>
        <fullName evidence="2">EamA-like transporter family protein</fullName>
    </submittedName>
</protein>
<comment type="caution">
    <text evidence="2">The sequence shown here is derived from an EMBL/GenBank/DDBJ whole genome shotgun (WGS) entry which is preliminary data.</text>
</comment>
<evidence type="ECO:0000256" key="1">
    <source>
        <dbReference type="SAM" id="Phobius"/>
    </source>
</evidence>
<dbReference type="AlphaFoldDB" id="A0A7J5TWG1"/>
<reference evidence="2 3" key="1">
    <citation type="submission" date="2019-10" db="EMBL/GenBank/DDBJ databases">
        <title>Rudanella paleaurantiibacter sp. nov., isolated from sludge.</title>
        <authorList>
            <person name="Xu S.Q."/>
        </authorList>
    </citation>
    <scope>NUCLEOTIDE SEQUENCE [LARGE SCALE GENOMIC DNA]</scope>
    <source>
        <strain evidence="2 3">HX-22-17</strain>
    </source>
</reference>
<feature type="transmembrane region" description="Helical" evidence="1">
    <location>
        <begin position="145"/>
        <end position="162"/>
    </location>
</feature>
<keyword evidence="1" id="KW-0812">Transmembrane</keyword>
<gene>
    <name evidence="2" type="ORF">F5984_21275</name>
</gene>
<dbReference type="Proteomes" id="UP000488299">
    <property type="component" value="Unassembled WGS sequence"/>
</dbReference>
<feature type="transmembrane region" description="Helical" evidence="1">
    <location>
        <begin position="20"/>
        <end position="39"/>
    </location>
</feature>
<dbReference type="GO" id="GO:0005886">
    <property type="term" value="C:plasma membrane"/>
    <property type="evidence" value="ECO:0007669"/>
    <property type="project" value="TreeGrafter"/>
</dbReference>
<dbReference type="SUPFAM" id="SSF103481">
    <property type="entry name" value="Multidrug resistance efflux transporter EmrE"/>
    <property type="match status" value="1"/>
</dbReference>
<keyword evidence="1" id="KW-1133">Transmembrane helix</keyword>
<dbReference type="EMBL" id="WELI01000010">
    <property type="protein sequence ID" value="KAB7727602.1"/>
    <property type="molecule type" value="Genomic_DNA"/>
</dbReference>
<accession>A0A7J5TWG1</accession>
<sequence length="164" mass="17284">MPGATAIFAVESFCLLCMQYLFFILAVLTGVGISVQSGVNSSLRHALSNPVLAALISFGTGFFALVAVHLFSGNPTPTADELRQINWWKWTGGVIGACYVTTVIISVSKIGPANLLSLSVAGQLIAAVILDHYGLLGFQSHPANIWRLVGVALIIAGVVFVVKN</sequence>
<proteinExistence type="predicted"/>
<keyword evidence="3" id="KW-1185">Reference proteome</keyword>
<evidence type="ECO:0000313" key="3">
    <source>
        <dbReference type="Proteomes" id="UP000488299"/>
    </source>
</evidence>
<name>A0A7J5TWG1_9BACT</name>